<dbReference type="EMBL" id="ML993604">
    <property type="protein sequence ID" value="KAF2164485.1"/>
    <property type="molecule type" value="Genomic_DNA"/>
</dbReference>
<feature type="compositionally biased region" description="Polar residues" evidence="1">
    <location>
        <begin position="334"/>
        <end position="345"/>
    </location>
</feature>
<dbReference type="AlphaFoldDB" id="A0A6A6CBP9"/>
<dbReference type="CDD" id="cd23787">
    <property type="entry name" value="RWD_CSM1"/>
    <property type="match status" value="1"/>
</dbReference>
<dbReference type="Proteomes" id="UP000799537">
    <property type="component" value="Unassembled WGS sequence"/>
</dbReference>
<feature type="compositionally biased region" description="Basic residues" evidence="1">
    <location>
        <begin position="108"/>
        <end position="117"/>
    </location>
</feature>
<proteinExistence type="predicted"/>
<evidence type="ECO:0000259" key="2">
    <source>
        <dbReference type="Pfam" id="PF12539"/>
    </source>
</evidence>
<dbReference type="GO" id="GO:0034506">
    <property type="term" value="C:chromosome, centromeric core domain"/>
    <property type="evidence" value="ECO:0007669"/>
    <property type="project" value="TreeGrafter"/>
</dbReference>
<feature type="region of interest" description="Disordered" evidence="1">
    <location>
        <begin position="333"/>
        <end position="362"/>
    </location>
</feature>
<dbReference type="Gene3D" id="3.90.1150.80">
    <property type="match status" value="1"/>
</dbReference>
<dbReference type="InterPro" id="IPR020981">
    <property type="entry name" value="Csm1/Pcs1_C"/>
</dbReference>
<dbReference type="GO" id="GO:0072686">
    <property type="term" value="C:mitotic spindle"/>
    <property type="evidence" value="ECO:0007669"/>
    <property type="project" value="TreeGrafter"/>
</dbReference>
<dbReference type="InterPro" id="IPR040349">
    <property type="entry name" value="Csm1/Pcs1"/>
</dbReference>
<evidence type="ECO:0000313" key="4">
    <source>
        <dbReference type="Proteomes" id="UP000799537"/>
    </source>
</evidence>
<feature type="compositionally biased region" description="Low complexity" evidence="1">
    <location>
        <begin position="33"/>
        <end position="46"/>
    </location>
</feature>
<feature type="domain" description="Monopolin complex subunit Csm1/Pcs1 C-terminal" evidence="2">
    <location>
        <begin position="367"/>
        <end position="463"/>
    </location>
</feature>
<feature type="compositionally biased region" description="Acidic residues" evidence="1">
    <location>
        <begin position="136"/>
        <end position="152"/>
    </location>
</feature>
<feature type="compositionally biased region" description="Basic and acidic residues" evidence="1">
    <location>
        <begin position="208"/>
        <end position="229"/>
    </location>
</feature>
<dbReference type="FunFam" id="3.90.1150.80:FF:000001">
    <property type="entry name" value="Chromosome segregation protein (Pcs1)"/>
    <property type="match status" value="1"/>
</dbReference>
<dbReference type="OrthoDB" id="2431049at2759"/>
<evidence type="ECO:0000256" key="1">
    <source>
        <dbReference type="SAM" id="MobiDB-lite"/>
    </source>
</evidence>
<dbReference type="GeneID" id="54570909"/>
<name>A0A6A6CBP9_ZASCE</name>
<reference evidence="3" key="1">
    <citation type="journal article" date="2020" name="Stud. Mycol.">
        <title>101 Dothideomycetes genomes: a test case for predicting lifestyles and emergence of pathogens.</title>
        <authorList>
            <person name="Haridas S."/>
            <person name="Albert R."/>
            <person name="Binder M."/>
            <person name="Bloem J."/>
            <person name="Labutti K."/>
            <person name="Salamov A."/>
            <person name="Andreopoulos B."/>
            <person name="Baker S."/>
            <person name="Barry K."/>
            <person name="Bills G."/>
            <person name="Bluhm B."/>
            <person name="Cannon C."/>
            <person name="Castanera R."/>
            <person name="Culley D."/>
            <person name="Daum C."/>
            <person name="Ezra D."/>
            <person name="Gonzalez J."/>
            <person name="Henrissat B."/>
            <person name="Kuo A."/>
            <person name="Liang C."/>
            <person name="Lipzen A."/>
            <person name="Lutzoni F."/>
            <person name="Magnuson J."/>
            <person name="Mondo S."/>
            <person name="Nolan M."/>
            <person name="Ohm R."/>
            <person name="Pangilinan J."/>
            <person name="Park H.-J."/>
            <person name="Ramirez L."/>
            <person name="Alfaro M."/>
            <person name="Sun H."/>
            <person name="Tritt A."/>
            <person name="Yoshinaga Y."/>
            <person name="Zwiers L.-H."/>
            <person name="Turgeon B."/>
            <person name="Goodwin S."/>
            <person name="Spatafora J."/>
            <person name="Crous P."/>
            <person name="Grigoriev I."/>
        </authorList>
    </citation>
    <scope>NUCLEOTIDE SEQUENCE</scope>
    <source>
        <strain evidence="3">ATCC 36951</strain>
    </source>
</reference>
<feature type="compositionally biased region" description="Basic and acidic residues" evidence="1">
    <location>
        <begin position="249"/>
        <end position="263"/>
    </location>
</feature>
<gene>
    <name evidence="3" type="ORF">M409DRAFT_67973</name>
</gene>
<organism evidence="3 4">
    <name type="scientific">Zasmidium cellare ATCC 36951</name>
    <dbReference type="NCBI Taxonomy" id="1080233"/>
    <lineage>
        <taxon>Eukaryota</taxon>
        <taxon>Fungi</taxon>
        <taxon>Dikarya</taxon>
        <taxon>Ascomycota</taxon>
        <taxon>Pezizomycotina</taxon>
        <taxon>Dothideomycetes</taxon>
        <taxon>Dothideomycetidae</taxon>
        <taxon>Mycosphaerellales</taxon>
        <taxon>Mycosphaerellaceae</taxon>
        <taxon>Zasmidium</taxon>
    </lineage>
</organism>
<dbReference type="Gene3D" id="1.20.5.340">
    <property type="match status" value="1"/>
</dbReference>
<feature type="compositionally biased region" description="Acidic residues" evidence="1">
    <location>
        <begin position="69"/>
        <end position="79"/>
    </location>
</feature>
<dbReference type="RefSeq" id="XP_033665374.1">
    <property type="nucleotide sequence ID" value="XM_033817637.1"/>
</dbReference>
<dbReference type="PANTHER" id="PTHR28006">
    <property type="entry name" value="MONOPOLIN COMPLEX SUBUNIT CSM1"/>
    <property type="match status" value="1"/>
</dbReference>
<feature type="compositionally biased region" description="Low complexity" evidence="1">
    <location>
        <begin position="198"/>
        <end position="207"/>
    </location>
</feature>
<keyword evidence="4" id="KW-1185">Reference proteome</keyword>
<dbReference type="GO" id="GO:0033551">
    <property type="term" value="C:monopolin complex"/>
    <property type="evidence" value="ECO:0007669"/>
    <property type="project" value="InterPro"/>
</dbReference>
<dbReference type="InterPro" id="IPR038608">
    <property type="entry name" value="Csm1/Pcs1_C_sf"/>
</dbReference>
<accession>A0A6A6CBP9</accession>
<evidence type="ECO:0000313" key="3">
    <source>
        <dbReference type="EMBL" id="KAF2164485.1"/>
    </source>
</evidence>
<dbReference type="Pfam" id="PF12539">
    <property type="entry name" value="Csm1"/>
    <property type="match status" value="1"/>
</dbReference>
<dbReference type="GO" id="GO:1990644">
    <property type="term" value="F:microtubule site clamp"/>
    <property type="evidence" value="ECO:0007669"/>
    <property type="project" value="TreeGrafter"/>
</dbReference>
<protein>
    <recommendedName>
        <fullName evidence="2">Monopolin complex subunit Csm1/Pcs1 C-terminal domain-containing protein</fullName>
    </recommendedName>
</protein>
<sequence length="486" mass="54311">MAPRAKAAPQRAGADDSEDDLATTAIHSETTRKTAMPKAKTAATKAAPKRKAPAKQPRQALKDRTNIQDETEDALDEEEMAPKTKRAKTTKTATRKNAAAEDEEPKKAPAKRGRQTKRAPSPEPLMTIPETQQDPEQFDDVEQSIEADPENMDIEKEPTPRQVQKFFQRAPSVPLQPLQPRPSARPGVRSGSAQPAYSRARSGSASGNERRGGDPELRRQLNDLTKKYENLQLKYESLEDVGKTQAESNFDKLKRASDQKARDAHDLITSLKKELAELKKSTSTNSSETTGLQKQITTLTTTNDKLTTERDDLKSKLQVSQNETKSLEAKLVQARQQLSTSTQEAKAQADRKTNLPATGGDAQKEAKMKENLYADLTGLIIRGVKQRESEDEYDCIQTGRNGTLHFHLSIANDTTTLHPKTPSNLSYEDAEFAYEPLLDESRDRELLDLLPDYLTEEICFPRNHAQRFYGKVVDSMTKRIVVEEDE</sequence>
<dbReference type="GO" id="GO:0045144">
    <property type="term" value="P:meiotic sister chromatid segregation"/>
    <property type="evidence" value="ECO:0007669"/>
    <property type="project" value="TreeGrafter"/>
</dbReference>
<dbReference type="GO" id="GO:0051315">
    <property type="term" value="P:attachment of mitotic spindle microtubules to kinetochore"/>
    <property type="evidence" value="ECO:0007669"/>
    <property type="project" value="TreeGrafter"/>
</dbReference>
<dbReference type="GO" id="GO:0005730">
    <property type="term" value="C:nucleolus"/>
    <property type="evidence" value="ECO:0007669"/>
    <property type="project" value="TreeGrafter"/>
</dbReference>
<feature type="region of interest" description="Disordered" evidence="1">
    <location>
        <begin position="1"/>
        <end position="263"/>
    </location>
</feature>
<dbReference type="PANTHER" id="PTHR28006:SF1">
    <property type="entry name" value="MONOPOLIN COMPLEX SUBUNIT CSM1"/>
    <property type="match status" value="1"/>
</dbReference>